<keyword evidence="2" id="KW-1185">Reference proteome</keyword>
<organism evidence="1 2">
    <name type="scientific">Polarella glacialis</name>
    <name type="common">Dinoflagellate</name>
    <dbReference type="NCBI Taxonomy" id="89957"/>
    <lineage>
        <taxon>Eukaryota</taxon>
        <taxon>Sar</taxon>
        <taxon>Alveolata</taxon>
        <taxon>Dinophyceae</taxon>
        <taxon>Suessiales</taxon>
        <taxon>Suessiaceae</taxon>
        <taxon>Polarella</taxon>
    </lineage>
</organism>
<evidence type="ECO:0000313" key="1">
    <source>
        <dbReference type="EMBL" id="CAE8612919.1"/>
    </source>
</evidence>
<dbReference type="EMBL" id="CAJNNV010025180">
    <property type="protein sequence ID" value="CAE8612919.1"/>
    <property type="molecule type" value="Genomic_DNA"/>
</dbReference>
<accession>A0A813FHR4</accession>
<dbReference type="Proteomes" id="UP000654075">
    <property type="component" value="Unassembled WGS sequence"/>
</dbReference>
<sequence length="82" mass="8615">ATLVHPEHRVQILARPSRSSALLALSASRLSGVERPARSPASRAARALGRLGEALPTSPPASLAPRAASVQLAPETCRRARF</sequence>
<protein>
    <submittedName>
        <fullName evidence="1">Uncharacterized protein</fullName>
    </submittedName>
</protein>
<feature type="non-terminal residue" evidence="1">
    <location>
        <position position="1"/>
    </location>
</feature>
<reference evidence="1" key="1">
    <citation type="submission" date="2021-02" db="EMBL/GenBank/DDBJ databases">
        <authorList>
            <person name="Dougan E. K."/>
            <person name="Rhodes N."/>
            <person name="Thang M."/>
            <person name="Chan C."/>
        </authorList>
    </citation>
    <scope>NUCLEOTIDE SEQUENCE</scope>
</reference>
<evidence type="ECO:0000313" key="2">
    <source>
        <dbReference type="Proteomes" id="UP000654075"/>
    </source>
</evidence>
<dbReference type="AlphaFoldDB" id="A0A813FHR4"/>
<gene>
    <name evidence="1" type="ORF">PGLA1383_LOCUS30707</name>
</gene>
<feature type="non-terminal residue" evidence="1">
    <location>
        <position position="82"/>
    </location>
</feature>
<name>A0A813FHR4_POLGL</name>
<comment type="caution">
    <text evidence="1">The sequence shown here is derived from an EMBL/GenBank/DDBJ whole genome shotgun (WGS) entry which is preliminary data.</text>
</comment>
<proteinExistence type="predicted"/>